<dbReference type="AlphaFoldDB" id="A0AAE4G410"/>
<gene>
    <name evidence="1" type="ORF">RJN63_01025</name>
</gene>
<reference evidence="1" key="1">
    <citation type="submission" date="2023-02" db="EMBL/GenBank/DDBJ databases">
        <title>Description of Herbaspirillum huttiense subsp. nephrolepsisexaltata and Herbaspirillum huttiense subsp. lycopersicon.</title>
        <authorList>
            <person name="Poudel M."/>
            <person name="Sharma A."/>
            <person name="Goss E."/>
            <person name="Tapia J.H."/>
            <person name="Harmon C.M."/>
            <person name="Jones J.B."/>
        </authorList>
    </citation>
    <scope>NUCLEOTIDE SEQUENCE</scope>
    <source>
        <strain evidence="1">NC40101</strain>
    </source>
</reference>
<accession>A0AAE4G410</accession>
<organism evidence="1">
    <name type="scientific">Herbaspirillum huttiense subsp. nephrolepidis</name>
    <dbReference type="NCBI Taxonomy" id="3075126"/>
    <lineage>
        <taxon>Bacteria</taxon>
        <taxon>Pseudomonadati</taxon>
        <taxon>Pseudomonadota</taxon>
        <taxon>Betaproteobacteria</taxon>
        <taxon>Burkholderiales</taxon>
        <taxon>Oxalobacteraceae</taxon>
        <taxon>Herbaspirillum</taxon>
    </lineage>
</organism>
<name>A0AAE4G410_9BURK</name>
<sequence length="125" mass="14271">MIELIVEMDPVLEHKCYWSMVVRCVTDIKKLDKFSIAVPYKTELVDEGTRLKTILEPGVDVDLVVDKISSYDREWNIVSEGMTAKIFVIGDASKVRARSLLKGDLLSPRRLRETDLAKFKSRPNS</sequence>
<protein>
    <submittedName>
        <fullName evidence="1">Uncharacterized protein</fullName>
    </submittedName>
</protein>
<comment type="caution">
    <text evidence="1">The sequence shown here is derived from an EMBL/GenBank/DDBJ whole genome shotgun (WGS) entry which is preliminary data.</text>
</comment>
<dbReference type="EMBL" id="JAVRAA010000001">
    <property type="protein sequence ID" value="MDT0335393.1"/>
    <property type="molecule type" value="Genomic_DNA"/>
</dbReference>
<dbReference type="RefSeq" id="WP_310839085.1">
    <property type="nucleotide sequence ID" value="NZ_JAVLSM010000026.1"/>
</dbReference>
<evidence type="ECO:0000313" key="1">
    <source>
        <dbReference type="EMBL" id="MDT0335393.1"/>
    </source>
</evidence>
<proteinExistence type="predicted"/>